<evidence type="ECO:0000313" key="1">
    <source>
        <dbReference type="EMBL" id="CAE7208171.1"/>
    </source>
</evidence>
<evidence type="ECO:0000313" key="2">
    <source>
        <dbReference type="Proteomes" id="UP000472372"/>
    </source>
</evidence>
<name>A0A6S6WMU2_9PLEO</name>
<protein>
    <submittedName>
        <fullName evidence="1">Capsule polysaccharide biosynthesis protein</fullName>
    </submittedName>
</protein>
<proteinExistence type="predicted"/>
<reference evidence="1" key="1">
    <citation type="submission" date="2021-02" db="EMBL/GenBank/DDBJ databases">
        <authorList>
            <person name="Syme A R."/>
            <person name="Syme A R."/>
            <person name="Moolhuijzen P."/>
        </authorList>
    </citation>
    <scope>NUCLEOTIDE SEQUENCE</scope>
    <source>
        <strain evidence="1">W1-1</strain>
    </source>
</reference>
<gene>
    <name evidence="1" type="ORF">PTTW11_09794</name>
</gene>
<accession>A0A6S6WMU2</accession>
<dbReference type="EMBL" id="HG992985">
    <property type="protein sequence ID" value="CAE7208171.1"/>
    <property type="molecule type" value="Genomic_DNA"/>
</dbReference>
<sequence>MKVDPNENSAEYKKAESLIWKMLAQSVLQKIIHVKGLTHSLHCGTLLDMSENEGKDGEELLRYGSVHVEQTREMEYIEAPAVKADVIIRKGLLEP</sequence>
<dbReference type="AlphaFoldDB" id="A0A6S6WMU2"/>
<dbReference type="Proteomes" id="UP000472372">
    <property type="component" value="Chromosome 9"/>
</dbReference>
<organism evidence="1 2">
    <name type="scientific">Pyrenophora teres f. teres</name>
    <dbReference type="NCBI Taxonomy" id="97479"/>
    <lineage>
        <taxon>Eukaryota</taxon>
        <taxon>Fungi</taxon>
        <taxon>Dikarya</taxon>
        <taxon>Ascomycota</taxon>
        <taxon>Pezizomycotina</taxon>
        <taxon>Dothideomycetes</taxon>
        <taxon>Pleosporomycetidae</taxon>
        <taxon>Pleosporales</taxon>
        <taxon>Pleosporineae</taxon>
        <taxon>Pleosporaceae</taxon>
        <taxon>Pyrenophora</taxon>
    </lineage>
</organism>